<comment type="caution">
    <text evidence="2">The sequence shown here is derived from an EMBL/GenBank/DDBJ whole genome shotgun (WGS) entry which is preliminary data.</text>
</comment>
<name>A0A926RW31_9BACL</name>
<accession>A0A926RW31</accession>
<evidence type="ECO:0000313" key="3">
    <source>
        <dbReference type="Proteomes" id="UP000661691"/>
    </source>
</evidence>
<proteinExistence type="predicted"/>
<protein>
    <submittedName>
        <fullName evidence="2">Uncharacterized protein</fullName>
    </submittedName>
</protein>
<organism evidence="2 3">
    <name type="scientific">Polycladospora coralii</name>
    <dbReference type="NCBI Taxonomy" id="2771432"/>
    <lineage>
        <taxon>Bacteria</taxon>
        <taxon>Bacillati</taxon>
        <taxon>Bacillota</taxon>
        <taxon>Bacilli</taxon>
        <taxon>Bacillales</taxon>
        <taxon>Thermoactinomycetaceae</taxon>
        <taxon>Polycladospora</taxon>
    </lineage>
</organism>
<keyword evidence="3" id="KW-1185">Reference proteome</keyword>
<evidence type="ECO:0000256" key="1">
    <source>
        <dbReference type="SAM" id="MobiDB-lite"/>
    </source>
</evidence>
<dbReference type="EMBL" id="JACXAH010000002">
    <property type="protein sequence ID" value="MBD1371056.1"/>
    <property type="molecule type" value="Genomic_DNA"/>
</dbReference>
<feature type="compositionally biased region" description="Basic residues" evidence="1">
    <location>
        <begin position="13"/>
        <end position="30"/>
    </location>
</feature>
<reference evidence="2" key="1">
    <citation type="submission" date="2020-09" db="EMBL/GenBank/DDBJ databases">
        <title>A novel bacterium of genus Hazenella, isolated from South China Sea.</title>
        <authorList>
            <person name="Huang H."/>
            <person name="Mo K."/>
            <person name="Hu Y."/>
        </authorList>
    </citation>
    <scope>NUCLEOTIDE SEQUENCE</scope>
    <source>
        <strain evidence="2">IB182357</strain>
    </source>
</reference>
<gene>
    <name evidence="2" type="ORF">IC620_01620</name>
</gene>
<dbReference type="RefSeq" id="WP_191139051.1">
    <property type="nucleotide sequence ID" value="NZ_JACXAG020000002.1"/>
</dbReference>
<dbReference type="Proteomes" id="UP000661691">
    <property type="component" value="Unassembled WGS sequence"/>
</dbReference>
<sequence length="173" mass="19070">MKKADSTASSGIGKKKIKGKKNAYAKHMPQKKPKLVSKKKCGDVFVHCNESKDKSTPVCSFTPTLFSGFILEFDLESEGNRTIFINQVMGDYPTVFSVGAGFNPDTATITLKVITKDNTTKTYVLNSGTVIALEEENLDRLELCNTSSDLVRFTVELNVNYLICKPFEGTSHS</sequence>
<dbReference type="AlphaFoldDB" id="A0A926RW31"/>
<feature type="compositionally biased region" description="Polar residues" evidence="1">
    <location>
        <begin position="1"/>
        <end position="10"/>
    </location>
</feature>
<evidence type="ECO:0000313" key="2">
    <source>
        <dbReference type="EMBL" id="MBD1371056.1"/>
    </source>
</evidence>
<feature type="region of interest" description="Disordered" evidence="1">
    <location>
        <begin position="1"/>
        <end position="30"/>
    </location>
</feature>